<evidence type="ECO:0000256" key="4">
    <source>
        <dbReference type="PROSITE-ProRule" id="PRU01161"/>
    </source>
</evidence>
<evidence type="ECO:0000313" key="7">
    <source>
        <dbReference type="EMBL" id="KAK4449027.1"/>
    </source>
</evidence>
<dbReference type="PANTHER" id="PTHR24185">
    <property type="entry name" value="CALCIUM-INDEPENDENT PHOSPHOLIPASE A2-GAMMA"/>
    <property type="match status" value="1"/>
</dbReference>
<keyword evidence="3 4" id="KW-0443">Lipid metabolism</keyword>
<feature type="compositionally biased region" description="Acidic residues" evidence="5">
    <location>
        <begin position="399"/>
        <end position="421"/>
    </location>
</feature>
<proteinExistence type="predicted"/>
<dbReference type="Pfam" id="PF01734">
    <property type="entry name" value="Patatin"/>
    <property type="match status" value="1"/>
</dbReference>
<dbReference type="EMBL" id="MU865939">
    <property type="protein sequence ID" value="KAK4449027.1"/>
    <property type="molecule type" value="Genomic_DNA"/>
</dbReference>
<comment type="caution">
    <text evidence="7">The sequence shown here is derived from an EMBL/GenBank/DDBJ whole genome shotgun (WGS) entry which is preliminary data.</text>
</comment>
<sequence length="1357" mass="153053">MAMSSATPADSIRGGQSESFLARLREVTIDEYGSGQESEGAESYARSRSVGRVRSESSARNGQLLAPPYHPTSEAEATPTRPGYNGSDRAPSPAPPTHDFTKDWPEPEPKFINDKAYLLQIRRSCRMCGRHDDPSNFLMCGGCGAYHLPAHRSCLRNSGGHIVPQPSTEVMVGACEEVSFSQYVYSTWLLDSRHLVDSTNKLHLRDLQTTWFGVPHDQKDSPPKLFVWPRVQSLVSQASDEPHDQYPSLVSFVGDTGLGKSTIIKAMIRMLAPNAHKQYPVPVPGTSRDQFISTSSDVHLYADPRTISTETPILMADCEGLFGTSTPVARRVVSDEYRKQTPMRTGTNMTARNKRHMDTWVKGHMQQASITVSLTWARTSQQFPSAPTKEARRSSSSDSDWDDADEVSDEFSEASDNDSDDPSTLGYVQAASRDVITKNLYPRLLYAFSDVDCFVTSNTRASQDILWTLFDWSKDGHDRTFNQRVRPGLVIILNKNAPDYDDMLPSVSHTTNEFLRSVERSSKFTEYQAKWRARRRKINTAAELIRCYYDDFRVISLPLHTRMPSTASRVAQQIKQLYHEIRTLSNHIQSRRKAHDLNMDLATFNLYFERSMKILARDYTSSLDFHPLSEDDSPLPTRFSEHIALILGKVAKLSSSKYSKVPTGDVNMIKDMIPYLACCILCQIARQLEDDAQAQRERLVEEACRGLERYRNKFWRCEAMDPSGKSRCQNYWESHDKGHQFTRPRDLPKSSNGRASNGADMDDESDRVDVDFVAGQHECSYGGHVEEFCDLLWEAKKLDLRRLETQRTCLACLSNCPTNVLPCTPRQHAICEDCIRWHTAASQAPGCAITIESCPLGCEFAGSPFTIRVKPKEAQSRILVLDGGGIRGIIELVILTRLVEELGFSIPIQQLSDLVIGTSTGGIIALGIFEMGWTPQKASEEFRRLAERAFTKRLEYRIPVFKFVAQCFCTFKYKSTGIENALKSAFGGAFLFGRRKKGAAALRGDDVKVGVVSCIEGRNQPTLIANYNRNPLKGTKEADYLQREERQRNDFKIWQAGRATSAAQTYFKPYKHKPTSKVYVDGAIVRNNPVRVALEEDKRLWGVENRPDIVVSIGTGISVEANGSTRPSRRSKHESWSWMLRGRLKKMVDTGFDMIASTLDCQREWQDVVRSNPKLAGRCHRLDVGIFDDKLPELDDVSKMEELENLSDEYFARDSPTGEKYFNKAYGSAYQHLRVVARQLLAALFYTSHRLEDHNEARSQRLSGYIHCRLTPTSPGALTLVRDVRFRLREHRVPSSDVDRPNISKISFTRTNEGRSFDHITLAAPVEFVISPGAWRRSIEASFPASGDRGWATISGF</sequence>
<feature type="short sequence motif" description="DGA/G" evidence="4">
    <location>
        <begin position="1081"/>
        <end position="1083"/>
    </location>
</feature>
<feature type="active site" description="Nucleophile" evidence="4">
    <location>
        <position position="919"/>
    </location>
</feature>
<dbReference type="GO" id="GO:0047499">
    <property type="term" value="F:calcium-independent phospholipase A2 activity"/>
    <property type="evidence" value="ECO:0007669"/>
    <property type="project" value="TreeGrafter"/>
</dbReference>
<dbReference type="Proteomes" id="UP001321760">
    <property type="component" value="Unassembled WGS sequence"/>
</dbReference>
<evidence type="ECO:0000313" key="8">
    <source>
        <dbReference type="Proteomes" id="UP001321760"/>
    </source>
</evidence>
<dbReference type="InterPro" id="IPR016035">
    <property type="entry name" value="Acyl_Trfase/lysoPLipase"/>
</dbReference>
<dbReference type="GO" id="GO:0016042">
    <property type="term" value="P:lipid catabolic process"/>
    <property type="evidence" value="ECO:0007669"/>
    <property type="project" value="UniProtKB-UniRule"/>
</dbReference>
<dbReference type="GO" id="GO:0016020">
    <property type="term" value="C:membrane"/>
    <property type="evidence" value="ECO:0007669"/>
    <property type="project" value="TreeGrafter"/>
</dbReference>
<feature type="region of interest" description="Disordered" evidence="5">
    <location>
        <begin position="738"/>
        <end position="765"/>
    </location>
</feature>
<feature type="domain" description="PNPLA" evidence="6">
    <location>
        <begin position="879"/>
        <end position="1094"/>
    </location>
</feature>
<keyword evidence="1 4" id="KW-0378">Hydrolase</keyword>
<dbReference type="CDD" id="cd07199">
    <property type="entry name" value="Pat17_PNPLA8_PNPLA9_like"/>
    <property type="match status" value="1"/>
</dbReference>
<dbReference type="GO" id="GO:0019369">
    <property type="term" value="P:arachidonate metabolic process"/>
    <property type="evidence" value="ECO:0007669"/>
    <property type="project" value="TreeGrafter"/>
</dbReference>
<organism evidence="7 8">
    <name type="scientific">Podospora aff. communis PSN243</name>
    <dbReference type="NCBI Taxonomy" id="3040156"/>
    <lineage>
        <taxon>Eukaryota</taxon>
        <taxon>Fungi</taxon>
        <taxon>Dikarya</taxon>
        <taxon>Ascomycota</taxon>
        <taxon>Pezizomycotina</taxon>
        <taxon>Sordariomycetes</taxon>
        <taxon>Sordariomycetidae</taxon>
        <taxon>Sordariales</taxon>
        <taxon>Podosporaceae</taxon>
        <taxon>Podospora</taxon>
    </lineage>
</organism>
<evidence type="ECO:0000256" key="2">
    <source>
        <dbReference type="ARBA" id="ARBA00022963"/>
    </source>
</evidence>
<keyword evidence="8" id="KW-1185">Reference proteome</keyword>
<dbReference type="InterPro" id="IPR002641">
    <property type="entry name" value="PNPLA_dom"/>
</dbReference>
<name>A0AAV9GLH1_9PEZI</name>
<evidence type="ECO:0000256" key="1">
    <source>
        <dbReference type="ARBA" id="ARBA00022801"/>
    </source>
</evidence>
<protein>
    <recommendedName>
        <fullName evidence="6">PNPLA domain-containing protein</fullName>
    </recommendedName>
</protein>
<feature type="active site" description="Proton acceptor" evidence="4">
    <location>
        <position position="1081"/>
    </location>
</feature>
<dbReference type="SUPFAM" id="SSF52151">
    <property type="entry name" value="FabD/lysophospholipase-like"/>
    <property type="match status" value="1"/>
</dbReference>
<feature type="compositionally biased region" description="Low complexity" evidence="5">
    <location>
        <begin position="46"/>
        <end position="60"/>
    </location>
</feature>
<gene>
    <name evidence="7" type="ORF">QBC34DRAFT_438467</name>
</gene>
<feature type="short sequence motif" description="GXGXXG" evidence="4">
    <location>
        <begin position="883"/>
        <end position="888"/>
    </location>
</feature>
<feature type="region of interest" description="Disordered" evidence="5">
    <location>
        <begin position="381"/>
        <end position="425"/>
    </location>
</feature>
<evidence type="ECO:0000259" key="6">
    <source>
        <dbReference type="PROSITE" id="PS51635"/>
    </source>
</evidence>
<dbReference type="PROSITE" id="PS51635">
    <property type="entry name" value="PNPLA"/>
    <property type="match status" value="1"/>
</dbReference>
<reference evidence="7" key="2">
    <citation type="submission" date="2023-05" db="EMBL/GenBank/DDBJ databases">
        <authorList>
            <consortium name="Lawrence Berkeley National Laboratory"/>
            <person name="Steindorff A."/>
            <person name="Hensen N."/>
            <person name="Bonometti L."/>
            <person name="Westerberg I."/>
            <person name="Brannstrom I.O."/>
            <person name="Guillou S."/>
            <person name="Cros-Aarteil S."/>
            <person name="Calhoun S."/>
            <person name="Haridas S."/>
            <person name="Kuo A."/>
            <person name="Mondo S."/>
            <person name="Pangilinan J."/>
            <person name="Riley R."/>
            <person name="Labutti K."/>
            <person name="Andreopoulos B."/>
            <person name="Lipzen A."/>
            <person name="Chen C."/>
            <person name="Yanf M."/>
            <person name="Daum C."/>
            <person name="Ng V."/>
            <person name="Clum A."/>
            <person name="Ohm R."/>
            <person name="Martin F."/>
            <person name="Silar P."/>
            <person name="Natvig D."/>
            <person name="Lalanne C."/>
            <person name="Gautier V."/>
            <person name="Ament-Velasquez S.L."/>
            <person name="Kruys A."/>
            <person name="Hutchinson M.I."/>
            <person name="Powell A.J."/>
            <person name="Barry K."/>
            <person name="Miller A.N."/>
            <person name="Grigoriev I.V."/>
            <person name="Debuchy R."/>
            <person name="Gladieux P."/>
            <person name="Thoren M.H."/>
            <person name="Johannesson H."/>
        </authorList>
    </citation>
    <scope>NUCLEOTIDE SEQUENCE</scope>
    <source>
        <strain evidence="7">PSN243</strain>
    </source>
</reference>
<feature type="region of interest" description="Disordered" evidence="5">
    <location>
        <begin position="31"/>
        <end position="108"/>
    </location>
</feature>
<feature type="compositionally biased region" description="Basic and acidic residues" evidence="5">
    <location>
        <begin position="99"/>
        <end position="108"/>
    </location>
</feature>
<feature type="compositionally biased region" description="Basic and acidic residues" evidence="5">
    <location>
        <begin position="738"/>
        <end position="748"/>
    </location>
</feature>
<feature type="short sequence motif" description="GXSXG" evidence="4">
    <location>
        <begin position="917"/>
        <end position="921"/>
    </location>
</feature>
<accession>A0AAV9GLH1</accession>
<keyword evidence="2 4" id="KW-0442">Lipid degradation</keyword>
<evidence type="ECO:0000256" key="3">
    <source>
        <dbReference type="ARBA" id="ARBA00023098"/>
    </source>
</evidence>
<reference evidence="7" key="1">
    <citation type="journal article" date="2023" name="Mol. Phylogenet. Evol.">
        <title>Genome-scale phylogeny and comparative genomics of the fungal order Sordariales.</title>
        <authorList>
            <person name="Hensen N."/>
            <person name="Bonometti L."/>
            <person name="Westerberg I."/>
            <person name="Brannstrom I.O."/>
            <person name="Guillou S."/>
            <person name="Cros-Aarteil S."/>
            <person name="Calhoun S."/>
            <person name="Haridas S."/>
            <person name="Kuo A."/>
            <person name="Mondo S."/>
            <person name="Pangilinan J."/>
            <person name="Riley R."/>
            <person name="LaButti K."/>
            <person name="Andreopoulos B."/>
            <person name="Lipzen A."/>
            <person name="Chen C."/>
            <person name="Yan M."/>
            <person name="Daum C."/>
            <person name="Ng V."/>
            <person name="Clum A."/>
            <person name="Steindorff A."/>
            <person name="Ohm R.A."/>
            <person name="Martin F."/>
            <person name="Silar P."/>
            <person name="Natvig D.O."/>
            <person name="Lalanne C."/>
            <person name="Gautier V."/>
            <person name="Ament-Velasquez S.L."/>
            <person name="Kruys A."/>
            <person name="Hutchinson M.I."/>
            <person name="Powell A.J."/>
            <person name="Barry K."/>
            <person name="Miller A.N."/>
            <person name="Grigoriev I.V."/>
            <person name="Debuchy R."/>
            <person name="Gladieux P."/>
            <person name="Hiltunen Thoren M."/>
            <person name="Johannesson H."/>
        </authorList>
    </citation>
    <scope>NUCLEOTIDE SEQUENCE</scope>
    <source>
        <strain evidence="7">PSN243</strain>
    </source>
</reference>
<dbReference type="Gene3D" id="3.40.1090.10">
    <property type="entry name" value="Cytosolic phospholipase A2 catalytic domain"/>
    <property type="match status" value="1"/>
</dbReference>
<evidence type="ECO:0000256" key="5">
    <source>
        <dbReference type="SAM" id="MobiDB-lite"/>
    </source>
</evidence>
<dbReference type="GO" id="GO:0046486">
    <property type="term" value="P:glycerolipid metabolic process"/>
    <property type="evidence" value="ECO:0007669"/>
    <property type="project" value="UniProtKB-ARBA"/>
</dbReference>
<dbReference type="PANTHER" id="PTHR24185:SF1">
    <property type="entry name" value="CALCIUM-INDEPENDENT PHOSPHOLIPASE A2-GAMMA"/>
    <property type="match status" value="1"/>
</dbReference>